<reference evidence="1 2" key="1">
    <citation type="submission" date="2018-11" db="EMBL/GenBank/DDBJ databases">
        <title>Species Designations Belie Phenotypic and Genotypic Heterogeneity in Oral Streptococci.</title>
        <authorList>
            <person name="Velsko I."/>
        </authorList>
    </citation>
    <scope>NUCLEOTIDE SEQUENCE [LARGE SCALE GENOMIC DNA]</scope>
    <source>
        <strain evidence="1 2">A54</strain>
    </source>
</reference>
<dbReference type="Proteomes" id="UP000277890">
    <property type="component" value="Unassembled WGS sequence"/>
</dbReference>
<protein>
    <submittedName>
        <fullName evidence="1">Uncharacterized protein</fullName>
    </submittedName>
</protein>
<comment type="caution">
    <text evidence="1">The sequence shown here is derived from an EMBL/GenBank/DDBJ whole genome shotgun (WGS) entry which is preliminary data.</text>
</comment>
<dbReference type="AlphaFoldDB" id="A0A3R9KXQ2"/>
<name>A0A3R9KXQ2_STRCR</name>
<evidence type="ECO:0000313" key="2">
    <source>
        <dbReference type="Proteomes" id="UP000277890"/>
    </source>
</evidence>
<sequence>MEPEKVKGTLEMYQSNPIGVCTSCISGITNDAAKEGIFLQFSKKYPDLKIVVTSVKRDGVRKVGRLNFTIQNGKYLK</sequence>
<proteinExistence type="predicted"/>
<gene>
    <name evidence="1" type="ORF">D8794_08485</name>
</gene>
<organism evidence="1 2">
    <name type="scientific">Streptococcus cristatus</name>
    <dbReference type="NCBI Taxonomy" id="45634"/>
    <lineage>
        <taxon>Bacteria</taxon>
        <taxon>Bacillati</taxon>
        <taxon>Bacillota</taxon>
        <taxon>Bacilli</taxon>
        <taxon>Lactobacillales</taxon>
        <taxon>Streptococcaceae</taxon>
        <taxon>Streptococcus</taxon>
    </lineage>
</organism>
<accession>A0A3R9KXQ2</accession>
<dbReference type="EMBL" id="RJPQ01000012">
    <property type="protein sequence ID" value="RSJ84659.1"/>
    <property type="molecule type" value="Genomic_DNA"/>
</dbReference>
<dbReference type="RefSeq" id="WP_125372393.1">
    <property type="nucleotide sequence ID" value="NZ_RJPO01000007.1"/>
</dbReference>
<evidence type="ECO:0000313" key="1">
    <source>
        <dbReference type="EMBL" id="RSJ84659.1"/>
    </source>
</evidence>